<keyword evidence="2" id="KW-0378">Hydrolase</keyword>
<dbReference type="GO" id="GO:0004519">
    <property type="term" value="F:endonuclease activity"/>
    <property type="evidence" value="ECO:0007669"/>
    <property type="project" value="UniProtKB-KW"/>
</dbReference>
<dbReference type="SUPFAM" id="SSF56219">
    <property type="entry name" value="DNase I-like"/>
    <property type="match status" value="1"/>
</dbReference>
<accession>A0AAW1KNA2</accession>
<dbReference type="AlphaFoldDB" id="A0AAW1KNA2"/>
<dbReference type="PANTHER" id="PTHR33273:SF4">
    <property type="entry name" value="ENDONUCLEASE_EXONUCLEASE_PHOSPHATASE DOMAIN-CONTAINING PROTEIN"/>
    <property type="match status" value="1"/>
</dbReference>
<protein>
    <submittedName>
        <fullName evidence="2">Endonuclease-reverse transcriptase</fullName>
    </submittedName>
</protein>
<dbReference type="Pfam" id="PF14529">
    <property type="entry name" value="Exo_endo_phos_2"/>
    <property type="match status" value="1"/>
</dbReference>
<sequence>MVYATSMHQGVDILFVCEPNRKRVEDAKWIKDSRTNVAALILKRNIGILGHSVRDGHLVLHMESFDFVCCYLSPNIGMEEYKREVDNIMNGVYRRQTIILGDINAKSSQWGAPQTDNKGEYWQEWIHTRDMVVLNDGKEPTFVRGATESHIDVTLSTYRIAKQIVNWRVVRGATMVTLSTYRIAKQIVNWRVMDEDSLTDHKYIYFELKAESRRNMIERTNIRTTVDWENFRHNVKKVAQEAGAMDHDRCTKMLQTVYKDSTRKQYGRATIPYWWNDSIATRRRECTKLRRKLTRETRAQRANNNNGQILEETREAYKICKRELVKSIKEAKRRCSTMGKFWRKPERPTRYVRES</sequence>
<evidence type="ECO:0000259" key="1">
    <source>
        <dbReference type="Pfam" id="PF14529"/>
    </source>
</evidence>
<evidence type="ECO:0000313" key="3">
    <source>
        <dbReference type="Proteomes" id="UP001458880"/>
    </source>
</evidence>
<keyword evidence="2" id="KW-0540">Nuclease</keyword>
<keyword evidence="3" id="KW-1185">Reference proteome</keyword>
<feature type="domain" description="Endonuclease/exonuclease/phosphatase" evidence="1">
    <location>
        <begin position="66"/>
        <end position="203"/>
    </location>
</feature>
<dbReference type="PANTHER" id="PTHR33273">
    <property type="entry name" value="DOMAIN-CONTAINING PROTEIN, PUTATIVE-RELATED"/>
    <property type="match status" value="1"/>
</dbReference>
<keyword evidence="2" id="KW-0255">Endonuclease</keyword>
<dbReference type="Gene3D" id="3.60.10.10">
    <property type="entry name" value="Endonuclease/exonuclease/phosphatase"/>
    <property type="match status" value="1"/>
</dbReference>
<dbReference type="InterPro" id="IPR005135">
    <property type="entry name" value="Endo/exonuclease/phosphatase"/>
</dbReference>
<evidence type="ECO:0000313" key="2">
    <source>
        <dbReference type="EMBL" id="KAK9722570.1"/>
    </source>
</evidence>
<gene>
    <name evidence="2" type="ORF">QE152_g19602</name>
</gene>
<proteinExistence type="predicted"/>
<comment type="caution">
    <text evidence="2">The sequence shown here is derived from an EMBL/GenBank/DDBJ whole genome shotgun (WGS) entry which is preliminary data.</text>
</comment>
<dbReference type="EMBL" id="JASPKY010000187">
    <property type="protein sequence ID" value="KAK9722570.1"/>
    <property type="molecule type" value="Genomic_DNA"/>
</dbReference>
<organism evidence="2 3">
    <name type="scientific">Popillia japonica</name>
    <name type="common">Japanese beetle</name>
    <dbReference type="NCBI Taxonomy" id="7064"/>
    <lineage>
        <taxon>Eukaryota</taxon>
        <taxon>Metazoa</taxon>
        <taxon>Ecdysozoa</taxon>
        <taxon>Arthropoda</taxon>
        <taxon>Hexapoda</taxon>
        <taxon>Insecta</taxon>
        <taxon>Pterygota</taxon>
        <taxon>Neoptera</taxon>
        <taxon>Endopterygota</taxon>
        <taxon>Coleoptera</taxon>
        <taxon>Polyphaga</taxon>
        <taxon>Scarabaeiformia</taxon>
        <taxon>Scarabaeidae</taxon>
        <taxon>Rutelinae</taxon>
        <taxon>Popillia</taxon>
    </lineage>
</organism>
<name>A0AAW1KNA2_POPJA</name>
<dbReference type="Proteomes" id="UP001458880">
    <property type="component" value="Unassembled WGS sequence"/>
</dbReference>
<reference evidence="2 3" key="1">
    <citation type="journal article" date="2024" name="BMC Genomics">
        <title>De novo assembly and annotation of Popillia japonica's genome with initial clues to its potential as an invasive pest.</title>
        <authorList>
            <person name="Cucini C."/>
            <person name="Boschi S."/>
            <person name="Funari R."/>
            <person name="Cardaioli E."/>
            <person name="Iannotti N."/>
            <person name="Marturano G."/>
            <person name="Paoli F."/>
            <person name="Bruttini M."/>
            <person name="Carapelli A."/>
            <person name="Frati F."/>
            <person name="Nardi F."/>
        </authorList>
    </citation>
    <scope>NUCLEOTIDE SEQUENCE [LARGE SCALE GENOMIC DNA]</scope>
    <source>
        <strain evidence="2">DMR45628</strain>
    </source>
</reference>
<dbReference type="InterPro" id="IPR036691">
    <property type="entry name" value="Endo/exonu/phosph_ase_sf"/>
</dbReference>